<feature type="region of interest" description="Disordered" evidence="1">
    <location>
        <begin position="1"/>
        <end position="39"/>
    </location>
</feature>
<evidence type="ECO:0000256" key="1">
    <source>
        <dbReference type="SAM" id="MobiDB-lite"/>
    </source>
</evidence>
<proteinExistence type="predicted"/>
<dbReference type="KEGG" id="sdf:ACG33_08785"/>
<sequence length="113" mass="12675">MHEALRRGPPASGSGEWAKQRARLRPHQPRHQRRLDQRDVQPRAVFTACGREAVMSAARLFCEAQAMAALLHEAAQLSEDAGLPANAQRYRMAADLIERLAQRLPIFTLRAPL</sequence>
<accession>A0A127F9U5</accession>
<protein>
    <submittedName>
        <fullName evidence="2">Uncharacterized protein</fullName>
    </submittedName>
</protein>
<organism evidence="2 3">
    <name type="scientific">Steroidobacter denitrificans</name>
    <dbReference type="NCBI Taxonomy" id="465721"/>
    <lineage>
        <taxon>Bacteria</taxon>
        <taxon>Pseudomonadati</taxon>
        <taxon>Pseudomonadota</taxon>
        <taxon>Gammaproteobacteria</taxon>
        <taxon>Steroidobacterales</taxon>
        <taxon>Steroidobacteraceae</taxon>
        <taxon>Steroidobacter</taxon>
    </lineage>
</organism>
<feature type="compositionally biased region" description="Basic residues" evidence="1">
    <location>
        <begin position="20"/>
        <end position="33"/>
    </location>
</feature>
<evidence type="ECO:0000313" key="2">
    <source>
        <dbReference type="EMBL" id="AMN47187.1"/>
    </source>
</evidence>
<dbReference type="EMBL" id="CP011971">
    <property type="protein sequence ID" value="AMN47187.1"/>
    <property type="molecule type" value="Genomic_DNA"/>
</dbReference>
<dbReference type="Proteomes" id="UP000070250">
    <property type="component" value="Chromosome"/>
</dbReference>
<gene>
    <name evidence="2" type="ORF">ACG33_08785</name>
</gene>
<evidence type="ECO:0000313" key="3">
    <source>
        <dbReference type="Proteomes" id="UP000070250"/>
    </source>
</evidence>
<dbReference type="AlphaFoldDB" id="A0A127F9U5"/>
<reference evidence="2 3" key="1">
    <citation type="submission" date="2015-06" db="EMBL/GenBank/DDBJ databases">
        <title>A Comprehensive Approach to Explore the Metabolic and Phylogenetic Diversity of Bacterial Steroid Degradation in the Environment: Testosterone as an Example.</title>
        <authorList>
            <person name="Yang F.-C."/>
            <person name="Chen Y.-L."/>
            <person name="Yu C.-P."/>
            <person name="Tang S.-L."/>
            <person name="Wang P.-H."/>
            <person name="Ismail W."/>
            <person name="Wang C.-H."/>
            <person name="Yang C.-Y."/>
            <person name="Chiang Y.-R."/>
        </authorList>
    </citation>
    <scope>NUCLEOTIDE SEQUENCE [LARGE SCALE GENOMIC DNA]</scope>
    <source>
        <strain evidence="2 3">DSM 18526</strain>
    </source>
</reference>
<keyword evidence="3" id="KW-1185">Reference proteome</keyword>
<name>A0A127F9U5_STEDE</name>